<proteinExistence type="predicted"/>
<dbReference type="AlphaFoldDB" id="A0A1J5U8B8"/>
<gene>
    <name evidence="1" type="ORF">BGC33_05535</name>
</gene>
<name>A0A1J5U8B8_9GAMM</name>
<sequence>MKKLRLCISVEGDSENIFVNQILQPYLKNIEVTPVNLAGGINLTRVKNELNKLLNGFDKVTTLYDFYGFDKKDGATNKQELEQKILDGVSSKFKYKLIPYVQMYEFEALFFTKPEVIGEIIGFDSKAWGDKILSECNQDPEKINNSYKTTPKHRIQQQSNEQYRETQHASNILKKIGLTEIRKKCQGFDAWLTQLESLGTISSNAIKKRP</sequence>
<dbReference type="InterPro" id="IPR025455">
    <property type="entry name" value="DUF4276"/>
</dbReference>
<reference evidence="2" key="1">
    <citation type="submission" date="2016-09" db="EMBL/GenBank/DDBJ databases">
        <title>Genome Sequence of Bathymodiolus thermophilus sulfur-oxidizing gill endosymbiont.</title>
        <authorList>
            <person name="Ponnudurai R."/>
            <person name="Kleiner M."/>
            <person name="Sayavedra L."/>
            <person name="Thuermer A."/>
            <person name="Felbeck H."/>
            <person name="Schlueter R."/>
            <person name="Schweder T."/>
            <person name="Markert S."/>
        </authorList>
    </citation>
    <scope>NUCLEOTIDE SEQUENCE [LARGE SCALE GENOMIC DNA]</scope>
    <source>
        <strain evidence="2">BAT/CrabSpa'14</strain>
    </source>
</reference>
<dbReference type="Proteomes" id="UP000182798">
    <property type="component" value="Unassembled WGS sequence"/>
</dbReference>
<evidence type="ECO:0008006" key="3">
    <source>
        <dbReference type="Google" id="ProtNLM"/>
    </source>
</evidence>
<organism evidence="1 2">
    <name type="scientific">Bathymodiolus thermophilus thioautotrophic gill symbiont</name>
    <dbReference type="NCBI Taxonomy" id="2360"/>
    <lineage>
        <taxon>Bacteria</taxon>
        <taxon>Pseudomonadati</taxon>
        <taxon>Pseudomonadota</taxon>
        <taxon>Gammaproteobacteria</taxon>
        <taxon>sulfur-oxidizing symbionts</taxon>
    </lineage>
</organism>
<accession>A0A1J5U8B8</accession>
<evidence type="ECO:0000313" key="2">
    <source>
        <dbReference type="Proteomes" id="UP000182798"/>
    </source>
</evidence>
<protein>
    <recommendedName>
        <fullName evidence="3">DUF4276 family protein</fullName>
    </recommendedName>
</protein>
<dbReference type="Pfam" id="PF14103">
    <property type="entry name" value="DUF4276"/>
    <property type="match status" value="1"/>
</dbReference>
<dbReference type="EMBL" id="MIQH01000404">
    <property type="protein sequence ID" value="OIR25102.1"/>
    <property type="molecule type" value="Genomic_DNA"/>
</dbReference>
<evidence type="ECO:0000313" key="1">
    <source>
        <dbReference type="EMBL" id="OIR25102.1"/>
    </source>
</evidence>
<comment type="caution">
    <text evidence="1">The sequence shown here is derived from an EMBL/GenBank/DDBJ whole genome shotgun (WGS) entry which is preliminary data.</text>
</comment>